<proteinExistence type="predicted"/>
<organism evidence="1 2">
    <name type="scientific">Streptomyces indicus</name>
    <dbReference type="NCBI Taxonomy" id="417292"/>
    <lineage>
        <taxon>Bacteria</taxon>
        <taxon>Bacillati</taxon>
        <taxon>Actinomycetota</taxon>
        <taxon>Actinomycetes</taxon>
        <taxon>Kitasatosporales</taxon>
        <taxon>Streptomycetaceae</taxon>
        <taxon>Streptomyces</taxon>
    </lineage>
</organism>
<evidence type="ECO:0000313" key="2">
    <source>
        <dbReference type="Proteomes" id="UP000199155"/>
    </source>
</evidence>
<dbReference type="AlphaFoldDB" id="A0A1G9AD43"/>
<dbReference type="RefSeq" id="WP_093610860.1">
    <property type="nucleotide sequence ID" value="NZ_FNFF01000005.1"/>
</dbReference>
<sequence>MNPMVVGVLTSTYGIALRANMFNDEVWNPTFVEAGVSHPRAGESVVTLARSLEYSSLNYQP</sequence>
<keyword evidence="2" id="KW-1185">Reference proteome</keyword>
<evidence type="ECO:0000313" key="1">
    <source>
        <dbReference type="EMBL" id="SDK24465.1"/>
    </source>
</evidence>
<dbReference type="EMBL" id="FNFF01000005">
    <property type="protein sequence ID" value="SDK24465.1"/>
    <property type="molecule type" value="Genomic_DNA"/>
</dbReference>
<name>A0A1G9AD43_9ACTN</name>
<accession>A0A1G9AD43</accession>
<protein>
    <submittedName>
        <fullName evidence="1">Uncharacterized protein</fullName>
    </submittedName>
</protein>
<dbReference type="Proteomes" id="UP000199155">
    <property type="component" value="Unassembled WGS sequence"/>
</dbReference>
<gene>
    <name evidence="1" type="ORF">SAMN05421806_105471</name>
</gene>
<reference evidence="1 2" key="1">
    <citation type="submission" date="2016-10" db="EMBL/GenBank/DDBJ databases">
        <authorList>
            <person name="de Groot N.N."/>
        </authorList>
    </citation>
    <scope>NUCLEOTIDE SEQUENCE [LARGE SCALE GENOMIC DNA]</scope>
    <source>
        <strain evidence="1 2">CGMCC 4.5727</strain>
    </source>
</reference>